<feature type="compositionally biased region" description="Low complexity" evidence="2">
    <location>
        <begin position="1278"/>
        <end position="1292"/>
    </location>
</feature>
<dbReference type="OrthoDB" id="71500at2759"/>
<dbReference type="PANTHER" id="PTHR31434:SF2">
    <property type="entry name" value="S PHASE CYCLIN A-ASSOCIATED PROTEIN IN THE ENDOPLASMIC RETICULUM"/>
    <property type="match status" value="1"/>
</dbReference>
<dbReference type="PANTHER" id="PTHR31434">
    <property type="entry name" value="S PHASE CYCLIN A-ASSOCIATED PROTEIN IN THE ENDOPLASMIC RETICULUM"/>
    <property type="match status" value="1"/>
</dbReference>
<feature type="region of interest" description="Disordered" evidence="2">
    <location>
        <begin position="411"/>
        <end position="433"/>
    </location>
</feature>
<evidence type="ECO:0000256" key="2">
    <source>
        <dbReference type="SAM" id="MobiDB-lite"/>
    </source>
</evidence>
<feature type="compositionally biased region" description="Polar residues" evidence="2">
    <location>
        <begin position="183"/>
        <end position="211"/>
    </location>
</feature>
<feature type="region of interest" description="Disordered" evidence="2">
    <location>
        <begin position="715"/>
        <end position="778"/>
    </location>
</feature>
<proteinExistence type="predicted"/>
<dbReference type="InterPro" id="IPR032446">
    <property type="entry name" value="SCAPER_N"/>
</dbReference>
<feature type="domain" description="S phase cyclin A-associated protein in the endoplasmic reticulum N-terminal" evidence="3">
    <location>
        <begin position="106"/>
        <end position="174"/>
    </location>
</feature>
<feature type="compositionally biased region" description="Basic and acidic residues" evidence="2">
    <location>
        <begin position="761"/>
        <end position="778"/>
    </location>
</feature>
<comment type="caution">
    <text evidence="4">The sequence shown here is derived from an EMBL/GenBank/DDBJ whole genome shotgun (WGS) entry which is preliminary data.</text>
</comment>
<feature type="compositionally biased region" description="Basic and acidic residues" evidence="2">
    <location>
        <begin position="1293"/>
        <end position="1311"/>
    </location>
</feature>
<name>A0A4C1SN49_EUMVA</name>
<feature type="region of interest" description="Disordered" evidence="2">
    <location>
        <begin position="1203"/>
        <end position="1228"/>
    </location>
</feature>
<evidence type="ECO:0000313" key="4">
    <source>
        <dbReference type="EMBL" id="GBP03415.1"/>
    </source>
</evidence>
<dbReference type="EMBL" id="BGZK01000010">
    <property type="protein sequence ID" value="GBP03415.1"/>
    <property type="molecule type" value="Genomic_DNA"/>
</dbReference>
<keyword evidence="5" id="KW-1185">Reference proteome</keyword>
<dbReference type="Pfam" id="PF16501">
    <property type="entry name" value="SCAPER_N"/>
    <property type="match status" value="1"/>
</dbReference>
<feature type="compositionally biased region" description="Low complexity" evidence="2">
    <location>
        <begin position="411"/>
        <end position="424"/>
    </location>
</feature>
<feature type="compositionally biased region" description="Polar residues" evidence="2">
    <location>
        <begin position="729"/>
        <end position="739"/>
    </location>
</feature>
<sequence>MIYCWRVCRGDIVACESTQGKPDCWRGNACRGGDSRHAIQRMEEVRQLVQEEGREARNLVAFHVAVDTPANRVARKPPRSINPVTRRVTPRAPAARLRSASRWKRQEVGEIYNTVEAHENLSECQEVILVLENYTRDFKALGEWFRLKWEYDNTPPPQRPQSLAWEIRKTDFVRPESRRAHSVRSSPSVSGKNSPCYSGYNTPSGKNSPSHMTGKASPGSGKISPRISSGHSNTSPKGSVEFFSNKISINSKNTKTEPKSIDDVTKECTKLSDIKEKPSIDVLENNIQEEATSQVENEITEAQNKFQGQSESVTIEIGTAKECPAVAYPKQVVLVKSSKQIETIAKESPEKTKVSILSTQAKATIAMMDAMETDFINRQTLNVQIKNDNALNENFENDHKLQVPVSINECNESNSNVNNSVTNEESNEKAKEPSEIDEMKIIDLQLITDNSEIEKESNEVNKDLTENLLTLEKEKELDVNGNREEIEEVDPLKSDQKTETKLVTKPAYSQAAAKPKQISQIAKVEVKPHYKTMNFARSKTVVEISHPNLATKTQKQFPKRSQTNKCSYPFNLTTSRTTLFDSTTSKCTFPRKPLSRASINQTSGDNIKIKQDLKKPLIKRPTSLNISEKLDKTEEKKNPQLENIKDCDEYGSSDTIVAQVDMSRIESSESLKTLVPEDTQFLDDIASSIEVLNLDGDSNDNDGWLTVKSKRLNRESKKQSKSYWANRYRQPSATTSLPTLNMMESPKQETKEITDSLELPNTDRAKSEQPQRPEKSVKVKVTDNKKSINKYLKNSTGILRQKSDVTGLKTRSARNKAMIKKNDKQKDAQKNGEDDSELLINRLHSSLESLTTGLSRSQESTENTFDFDKWKADFKSTFKYLEDEDQIPSDNELLKTADPSEMSEIAEMTSQIEENERKMSLALDFQSELDQKKLCEEEDLLNRQIRELQQVSDIDIDTETDDTETDAEILCEDTQNREVLCPTPENLGSLAASLEDQYEPALAGLSWAERVDTLATLEELVARYPGRAQQLHVKLSQGIRRRGSLQEILKRYQVKQARAEQQRLELQTERTKKIQQLLARVEEVKVAKSQLTEEKRLRMERRLQKAAENRDQHLKDIVRKAHDEEEKLREIAFIKQLEAEHRRHDFLDQCRSHTARLRQMRRDRLTKLEQKAAREAAVGARRMAIEAARKLHVENLLEKRKERDARVEELKEQKKQERDDAAREKAEGVKSRLSALAAAAELEADALRSRIRDKQDASQQRLATHLQAIRTKATAPRQQTTSESQDTQSTKESTPEETEKSEQGVTKEKLKAMRKKTRKLRQKLLSAGQEFEEVNTPTDALTVSFPFNMNHKLFKALNQLNSIIMPLVPPELKNDKKDINENGVDDHGTLKERRGMCGRIANGLGKCCVSDRCIERHNNEKNKLMSETETKGKSKRKASRKSQGEYRNNDDEAKGQKRGDDAKVTNNNDIAPKAENDSENSKGNDKKKESETESETGNEGNTQGGDVKQNKENNKVEGKFNNTDSVCSSTSDVSKVSAKSEATMAKVTIDLPLLERTLNEFHRSIDKLDKNIPEKMVHQKIHGLRLLGHLLSFTMDREDVAAQVPTRTLVNTVVVISRLIGACALSAAYFISTNGCVHVARLLINELLLGYVGLMTVKTVQSGLSAGNLILLIHRWAEAIEIKGEALGFSLDIVKASNRV</sequence>
<evidence type="ECO:0000259" key="3">
    <source>
        <dbReference type="Pfam" id="PF16501"/>
    </source>
</evidence>
<feature type="compositionally biased region" description="Polar residues" evidence="2">
    <location>
        <begin position="226"/>
        <end position="237"/>
    </location>
</feature>
<feature type="coiled-coil region" evidence="1">
    <location>
        <begin position="1045"/>
        <end position="1116"/>
    </location>
</feature>
<dbReference type="Proteomes" id="UP000299102">
    <property type="component" value="Unassembled WGS sequence"/>
</dbReference>
<feature type="compositionally biased region" description="Basic and acidic residues" evidence="2">
    <location>
        <begin position="820"/>
        <end position="833"/>
    </location>
</feature>
<feature type="compositionally biased region" description="Basic and acidic residues" evidence="2">
    <location>
        <begin position="1472"/>
        <end position="1491"/>
    </location>
</feature>
<organism evidence="4 5">
    <name type="scientific">Eumeta variegata</name>
    <name type="common">Bagworm moth</name>
    <name type="synonym">Eumeta japonica</name>
    <dbReference type="NCBI Taxonomy" id="151549"/>
    <lineage>
        <taxon>Eukaryota</taxon>
        <taxon>Metazoa</taxon>
        <taxon>Ecdysozoa</taxon>
        <taxon>Arthropoda</taxon>
        <taxon>Hexapoda</taxon>
        <taxon>Insecta</taxon>
        <taxon>Pterygota</taxon>
        <taxon>Neoptera</taxon>
        <taxon>Endopterygota</taxon>
        <taxon>Lepidoptera</taxon>
        <taxon>Glossata</taxon>
        <taxon>Ditrysia</taxon>
        <taxon>Tineoidea</taxon>
        <taxon>Psychidae</taxon>
        <taxon>Oiketicinae</taxon>
        <taxon>Eumeta</taxon>
    </lineage>
</organism>
<feature type="region of interest" description="Disordered" evidence="2">
    <location>
        <begin position="803"/>
        <end position="835"/>
    </location>
</feature>
<feature type="region of interest" description="Disordered" evidence="2">
    <location>
        <begin position="1424"/>
        <end position="1530"/>
    </location>
</feature>
<feature type="compositionally biased region" description="Basic and acidic residues" evidence="2">
    <location>
        <begin position="1442"/>
        <end position="1463"/>
    </location>
</feature>
<dbReference type="STRING" id="151549.A0A4C1SN49"/>
<feature type="region of interest" description="Disordered" evidence="2">
    <location>
        <begin position="1269"/>
        <end position="1314"/>
    </location>
</feature>
<gene>
    <name evidence="4" type="primary">SCAPER</name>
    <name evidence="4" type="ORF">EVAR_101786_1</name>
</gene>
<keyword evidence="1" id="KW-0175">Coiled coil</keyword>
<feature type="region of interest" description="Disordered" evidence="2">
    <location>
        <begin position="174"/>
        <end position="240"/>
    </location>
</feature>
<protein>
    <submittedName>
        <fullName evidence="4">S phase cyclin A-associated protein in the endoplasmic reticulum</fullName>
    </submittedName>
</protein>
<accession>A0A4C1SN49</accession>
<evidence type="ECO:0000256" key="1">
    <source>
        <dbReference type="SAM" id="Coils"/>
    </source>
</evidence>
<feature type="compositionally biased region" description="Basic and acidic residues" evidence="2">
    <location>
        <begin position="1508"/>
        <end position="1518"/>
    </location>
</feature>
<reference evidence="4 5" key="1">
    <citation type="journal article" date="2019" name="Commun. Biol.">
        <title>The bagworm genome reveals a unique fibroin gene that provides high tensile strength.</title>
        <authorList>
            <person name="Kono N."/>
            <person name="Nakamura H."/>
            <person name="Ohtoshi R."/>
            <person name="Tomita M."/>
            <person name="Numata K."/>
            <person name="Arakawa K."/>
        </authorList>
    </citation>
    <scope>NUCLEOTIDE SEQUENCE [LARGE SCALE GENOMIC DNA]</scope>
</reference>
<evidence type="ECO:0000313" key="5">
    <source>
        <dbReference type="Proteomes" id="UP000299102"/>
    </source>
</evidence>